<evidence type="ECO:0000256" key="6">
    <source>
        <dbReference type="ARBA" id="ARBA00022840"/>
    </source>
</evidence>
<feature type="binding site" evidence="7">
    <location>
        <position position="50"/>
    </location>
    <ligand>
        <name>ATP</name>
        <dbReference type="ChEBI" id="CHEBI:30616"/>
    </ligand>
</feature>
<evidence type="ECO:0000256" key="3">
    <source>
        <dbReference type="ARBA" id="ARBA00022679"/>
    </source>
</evidence>
<dbReference type="PANTHER" id="PTHR43289:SF6">
    <property type="entry name" value="SERINE_THREONINE-PROTEIN KINASE NEKL-3"/>
    <property type="match status" value="1"/>
</dbReference>
<evidence type="ECO:0000256" key="4">
    <source>
        <dbReference type="ARBA" id="ARBA00022741"/>
    </source>
</evidence>
<proteinExistence type="predicted"/>
<feature type="region of interest" description="Disordered" evidence="8">
    <location>
        <begin position="282"/>
        <end position="329"/>
    </location>
</feature>
<evidence type="ECO:0000313" key="12">
    <source>
        <dbReference type="Proteomes" id="UP001596174"/>
    </source>
</evidence>
<dbReference type="InterPro" id="IPR000719">
    <property type="entry name" value="Prot_kinase_dom"/>
</dbReference>
<evidence type="ECO:0000313" key="11">
    <source>
        <dbReference type="EMBL" id="MFC5910850.1"/>
    </source>
</evidence>
<feature type="domain" description="Protein kinase" evidence="10">
    <location>
        <begin position="21"/>
        <end position="287"/>
    </location>
</feature>
<keyword evidence="9" id="KW-1133">Transmembrane helix</keyword>
<keyword evidence="3" id="KW-0808">Transferase</keyword>
<dbReference type="InterPro" id="IPR011009">
    <property type="entry name" value="Kinase-like_dom_sf"/>
</dbReference>
<sequence length="490" mass="50984">MSGNEGSAAATQSGRLVGGRYRLVHRLGAGGFGSVWQARDEVLGVEVAVKEVRLPPTASAAEQAERLARAQREARHAARLRDHPNVVGVHDVVVDDGVPWTVMQLIVGRSLEEQVARHGPLDPAQAARVGAAVLTALGAAHQAGIVHRDVKPANILLADDGRVLLADFGIAVQRDDTALTATGAFIGSVEYLAPERARGQDAGPAGDLFSLGATLYYAVEGRAPFRRDSPAATLTAVLFDTPEPPQRAGALAALITGLLAKDPATRLTGPQAAALLVSLPNSAPPYTPTAPGTTTPPGHTKTATAPGVPGQQRRPGLPPDRGGSSDRPGLRHARSVLAGLAPVVLLLLCGVALPLRGVVLHLPSGVAHGSVGLPVYQVLGLDRFLALGLPRIVLPWPWLLAPVAALLLGAVLIHHRHAALRVSAYALALVLPARLLAADLTLRPSDLVHGLPQVLADTTTVSFGPGWWLVHAAALFSVAALAWEDLRPAR</sequence>
<dbReference type="Proteomes" id="UP001596174">
    <property type="component" value="Unassembled WGS sequence"/>
</dbReference>
<accession>A0ABW1G7X2</accession>
<reference evidence="12" key="1">
    <citation type="journal article" date="2019" name="Int. J. Syst. Evol. Microbiol.">
        <title>The Global Catalogue of Microorganisms (GCM) 10K type strain sequencing project: providing services to taxonomists for standard genome sequencing and annotation.</title>
        <authorList>
            <consortium name="The Broad Institute Genomics Platform"/>
            <consortium name="The Broad Institute Genome Sequencing Center for Infectious Disease"/>
            <person name="Wu L."/>
            <person name="Ma J."/>
        </authorList>
    </citation>
    <scope>NUCLEOTIDE SEQUENCE [LARGE SCALE GENOMIC DNA]</scope>
    <source>
        <strain evidence="12">JCM 4816</strain>
    </source>
</reference>
<evidence type="ECO:0000256" key="2">
    <source>
        <dbReference type="ARBA" id="ARBA00022527"/>
    </source>
</evidence>
<dbReference type="EMBL" id="JBHSQJ010000138">
    <property type="protein sequence ID" value="MFC5910850.1"/>
    <property type="molecule type" value="Genomic_DNA"/>
</dbReference>
<gene>
    <name evidence="11" type="ORF">ACFP3V_27045</name>
</gene>
<protein>
    <recommendedName>
        <fullName evidence="1">non-specific serine/threonine protein kinase</fullName>
        <ecNumber evidence="1">2.7.11.1</ecNumber>
    </recommendedName>
</protein>
<feature type="transmembrane region" description="Helical" evidence="9">
    <location>
        <begin position="393"/>
        <end position="413"/>
    </location>
</feature>
<feature type="compositionally biased region" description="Low complexity" evidence="8">
    <location>
        <begin position="289"/>
        <end position="307"/>
    </location>
</feature>
<feature type="transmembrane region" description="Helical" evidence="9">
    <location>
        <begin position="336"/>
        <end position="355"/>
    </location>
</feature>
<keyword evidence="2" id="KW-0723">Serine/threonine-protein kinase</keyword>
<keyword evidence="4 7" id="KW-0547">Nucleotide-binding</keyword>
<feature type="transmembrane region" description="Helical" evidence="9">
    <location>
        <begin position="425"/>
        <end position="445"/>
    </location>
</feature>
<dbReference type="PANTHER" id="PTHR43289">
    <property type="entry name" value="MITOGEN-ACTIVATED PROTEIN KINASE KINASE KINASE 20-RELATED"/>
    <property type="match status" value="1"/>
</dbReference>
<dbReference type="PROSITE" id="PS00107">
    <property type="entry name" value="PROTEIN_KINASE_ATP"/>
    <property type="match status" value="1"/>
</dbReference>
<evidence type="ECO:0000256" key="1">
    <source>
        <dbReference type="ARBA" id="ARBA00012513"/>
    </source>
</evidence>
<evidence type="ECO:0000256" key="7">
    <source>
        <dbReference type="PROSITE-ProRule" id="PRU10141"/>
    </source>
</evidence>
<keyword evidence="5 11" id="KW-0418">Kinase</keyword>
<dbReference type="Gene3D" id="3.30.200.20">
    <property type="entry name" value="Phosphorylase Kinase, domain 1"/>
    <property type="match status" value="1"/>
</dbReference>
<keyword evidence="9" id="KW-0812">Transmembrane</keyword>
<keyword evidence="12" id="KW-1185">Reference proteome</keyword>
<dbReference type="Pfam" id="PF00069">
    <property type="entry name" value="Pkinase"/>
    <property type="match status" value="1"/>
</dbReference>
<dbReference type="Gene3D" id="1.10.510.10">
    <property type="entry name" value="Transferase(Phosphotransferase) domain 1"/>
    <property type="match status" value="1"/>
</dbReference>
<dbReference type="CDD" id="cd14014">
    <property type="entry name" value="STKc_PknB_like"/>
    <property type="match status" value="1"/>
</dbReference>
<comment type="caution">
    <text evidence="11">The sequence shown here is derived from an EMBL/GenBank/DDBJ whole genome shotgun (WGS) entry which is preliminary data.</text>
</comment>
<dbReference type="SMART" id="SM00220">
    <property type="entry name" value="S_TKc"/>
    <property type="match status" value="1"/>
</dbReference>
<dbReference type="EC" id="2.7.11.1" evidence="1"/>
<organism evidence="11 12">
    <name type="scientific">Streptacidiphilus monticola</name>
    <dbReference type="NCBI Taxonomy" id="2161674"/>
    <lineage>
        <taxon>Bacteria</taxon>
        <taxon>Bacillati</taxon>
        <taxon>Actinomycetota</taxon>
        <taxon>Actinomycetes</taxon>
        <taxon>Kitasatosporales</taxon>
        <taxon>Streptomycetaceae</taxon>
        <taxon>Streptacidiphilus</taxon>
    </lineage>
</organism>
<evidence type="ECO:0000259" key="10">
    <source>
        <dbReference type="PROSITE" id="PS50011"/>
    </source>
</evidence>
<evidence type="ECO:0000256" key="5">
    <source>
        <dbReference type="ARBA" id="ARBA00022777"/>
    </source>
</evidence>
<keyword evidence="6 7" id="KW-0067">ATP-binding</keyword>
<evidence type="ECO:0000256" key="8">
    <source>
        <dbReference type="SAM" id="MobiDB-lite"/>
    </source>
</evidence>
<keyword evidence="9" id="KW-0472">Membrane</keyword>
<dbReference type="PROSITE" id="PS00108">
    <property type="entry name" value="PROTEIN_KINASE_ST"/>
    <property type="match status" value="1"/>
</dbReference>
<dbReference type="RefSeq" id="WP_380588754.1">
    <property type="nucleotide sequence ID" value="NZ_JBHSQJ010000138.1"/>
</dbReference>
<dbReference type="InterPro" id="IPR008271">
    <property type="entry name" value="Ser/Thr_kinase_AS"/>
</dbReference>
<dbReference type="SUPFAM" id="SSF56112">
    <property type="entry name" value="Protein kinase-like (PK-like)"/>
    <property type="match status" value="1"/>
</dbReference>
<evidence type="ECO:0000256" key="9">
    <source>
        <dbReference type="SAM" id="Phobius"/>
    </source>
</evidence>
<dbReference type="GO" id="GO:0016301">
    <property type="term" value="F:kinase activity"/>
    <property type="evidence" value="ECO:0007669"/>
    <property type="project" value="UniProtKB-KW"/>
</dbReference>
<dbReference type="PROSITE" id="PS50011">
    <property type="entry name" value="PROTEIN_KINASE_DOM"/>
    <property type="match status" value="1"/>
</dbReference>
<name>A0ABW1G7X2_9ACTN</name>
<dbReference type="InterPro" id="IPR017441">
    <property type="entry name" value="Protein_kinase_ATP_BS"/>
</dbReference>
<feature type="transmembrane region" description="Helical" evidence="9">
    <location>
        <begin position="465"/>
        <end position="483"/>
    </location>
</feature>